<dbReference type="PANTHER" id="PTHR42953:SF1">
    <property type="entry name" value="METAL-BINDING PROTEIN HI_0362-RELATED"/>
    <property type="match status" value="1"/>
</dbReference>
<evidence type="ECO:0000256" key="4">
    <source>
        <dbReference type="ARBA" id="ARBA00022723"/>
    </source>
</evidence>
<evidence type="ECO:0000256" key="7">
    <source>
        <dbReference type="SAM" id="Coils"/>
    </source>
</evidence>
<feature type="coiled-coil region" evidence="7">
    <location>
        <begin position="158"/>
        <end position="185"/>
    </location>
</feature>
<sequence length="338" mass="37173">MRSTRHALLWLAFPLAAMVGGVNAAAASPKVVATFSILGDLVAQVGGRDIQLVTLTPAGAEVHEWELTPNNFIALEDADLVFYNGYQLEQWMRQVYATVGNRAPLVPLAEDSEYPTLPIVTGEYTGEPDPHLWMAPRAAAAYVQVIADTLAELHPEAADSFYSRAEKAREALDDLHEEVAEMLANIPDDKRLLITSEAAFVYFADAYDFRHDGVWGTNAETEGSPQQVMRIIDLVNEARPAALFWESTISDRHVRSIANDTGADVAGPLYVDSLSEADGEAANYIALMRHNARVIRDALTEVDETKEQEETQRNEGKKERKAGFRHHSGTGGTRCHAD</sequence>
<dbReference type="GO" id="GO:0030001">
    <property type="term" value="P:metal ion transport"/>
    <property type="evidence" value="ECO:0007669"/>
    <property type="project" value="InterPro"/>
</dbReference>
<accession>A0A2N7U0F3</accession>
<proteinExistence type="inferred from homology"/>
<feature type="region of interest" description="Disordered" evidence="8">
    <location>
        <begin position="303"/>
        <end position="338"/>
    </location>
</feature>
<dbReference type="InterPro" id="IPR006129">
    <property type="entry name" value="AdhesinB"/>
</dbReference>
<dbReference type="Gene3D" id="3.40.50.1980">
    <property type="entry name" value="Nitrogenase molybdenum iron protein domain"/>
    <property type="match status" value="2"/>
</dbReference>
<evidence type="ECO:0000313" key="11">
    <source>
        <dbReference type="Proteomes" id="UP000235803"/>
    </source>
</evidence>
<feature type="signal peptide" evidence="9">
    <location>
        <begin position="1"/>
        <end position="24"/>
    </location>
</feature>
<dbReference type="InterPro" id="IPR006128">
    <property type="entry name" value="Lipoprotein_PsaA-like"/>
</dbReference>
<dbReference type="Proteomes" id="UP000235803">
    <property type="component" value="Unassembled WGS sequence"/>
</dbReference>
<dbReference type="SUPFAM" id="SSF53807">
    <property type="entry name" value="Helical backbone' metal receptor"/>
    <property type="match status" value="1"/>
</dbReference>
<comment type="similarity">
    <text evidence="2 6">Belongs to the bacterial solute-binding protein 9 family.</text>
</comment>
<dbReference type="PRINTS" id="PR00690">
    <property type="entry name" value="ADHESNFAMILY"/>
</dbReference>
<evidence type="ECO:0000256" key="1">
    <source>
        <dbReference type="ARBA" id="ARBA00004196"/>
    </source>
</evidence>
<dbReference type="InterPro" id="IPR006127">
    <property type="entry name" value="ZnuA-like"/>
</dbReference>
<keyword evidence="4" id="KW-0479">Metal-binding</keyword>
<evidence type="ECO:0000256" key="3">
    <source>
        <dbReference type="ARBA" id="ARBA00022448"/>
    </source>
</evidence>
<evidence type="ECO:0000256" key="2">
    <source>
        <dbReference type="ARBA" id="ARBA00011028"/>
    </source>
</evidence>
<dbReference type="PANTHER" id="PTHR42953">
    <property type="entry name" value="HIGH-AFFINITY ZINC UPTAKE SYSTEM PROTEIN ZNUA-RELATED"/>
    <property type="match status" value="1"/>
</dbReference>
<comment type="caution">
    <text evidence="10">The sequence shown here is derived from an EMBL/GenBank/DDBJ whole genome shotgun (WGS) entry which is preliminary data.</text>
</comment>
<dbReference type="EMBL" id="PNRF01000032">
    <property type="protein sequence ID" value="PMR73901.1"/>
    <property type="molecule type" value="Genomic_DNA"/>
</dbReference>
<dbReference type="RefSeq" id="WP_102654449.1">
    <property type="nucleotide sequence ID" value="NZ_PNRF01000032.1"/>
</dbReference>
<dbReference type="GO" id="GO:0007155">
    <property type="term" value="P:cell adhesion"/>
    <property type="evidence" value="ECO:0007669"/>
    <property type="project" value="InterPro"/>
</dbReference>
<dbReference type="OrthoDB" id="9793396at2"/>
<feature type="chain" id="PRO_5014685858" evidence="9">
    <location>
        <begin position="25"/>
        <end position="338"/>
    </location>
</feature>
<evidence type="ECO:0000256" key="5">
    <source>
        <dbReference type="ARBA" id="ARBA00022729"/>
    </source>
</evidence>
<gene>
    <name evidence="10" type="ORF">C1H69_16395</name>
</gene>
<keyword evidence="11" id="KW-1185">Reference proteome</keyword>
<organism evidence="10 11">
    <name type="scientific">Billgrantia endophytica</name>
    <dbReference type="NCBI Taxonomy" id="2033802"/>
    <lineage>
        <taxon>Bacteria</taxon>
        <taxon>Pseudomonadati</taxon>
        <taxon>Pseudomonadota</taxon>
        <taxon>Gammaproteobacteria</taxon>
        <taxon>Oceanospirillales</taxon>
        <taxon>Halomonadaceae</taxon>
        <taxon>Billgrantia</taxon>
    </lineage>
</organism>
<dbReference type="PRINTS" id="PR00691">
    <property type="entry name" value="ADHESINB"/>
</dbReference>
<evidence type="ECO:0000256" key="9">
    <source>
        <dbReference type="SAM" id="SignalP"/>
    </source>
</evidence>
<dbReference type="InterPro" id="IPR050492">
    <property type="entry name" value="Bact_metal-bind_prot9"/>
</dbReference>
<name>A0A2N7U0F3_9GAMM</name>
<evidence type="ECO:0000256" key="8">
    <source>
        <dbReference type="SAM" id="MobiDB-lite"/>
    </source>
</evidence>
<dbReference type="GO" id="GO:0046872">
    <property type="term" value="F:metal ion binding"/>
    <property type="evidence" value="ECO:0007669"/>
    <property type="project" value="UniProtKB-KW"/>
</dbReference>
<dbReference type="AlphaFoldDB" id="A0A2N7U0F3"/>
<reference evidence="10 11" key="1">
    <citation type="submission" date="2018-01" db="EMBL/GenBank/DDBJ databases">
        <title>Halomonas endophytica sp. nov., isolated from storage liquid in the stems of Populus euphratica.</title>
        <authorList>
            <person name="Chen C."/>
        </authorList>
    </citation>
    <scope>NUCLEOTIDE SEQUENCE [LARGE SCALE GENOMIC DNA]</scope>
    <source>
        <strain evidence="10 11">MC28</strain>
    </source>
</reference>
<dbReference type="Pfam" id="PF01297">
    <property type="entry name" value="ZnuA"/>
    <property type="match status" value="1"/>
</dbReference>
<keyword evidence="5 9" id="KW-0732">Signal</keyword>
<feature type="compositionally biased region" description="Basic and acidic residues" evidence="8">
    <location>
        <begin position="303"/>
        <end position="322"/>
    </location>
</feature>
<evidence type="ECO:0000256" key="6">
    <source>
        <dbReference type="RuleBase" id="RU003512"/>
    </source>
</evidence>
<protein>
    <submittedName>
        <fullName evidence="10">ABC transporter substrate-binding protein</fullName>
    </submittedName>
</protein>
<dbReference type="GO" id="GO:0030313">
    <property type="term" value="C:cell envelope"/>
    <property type="evidence" value="ECO:0007669"/>
    <property type="project" value="UniProtKB-SubCell"/>
</dbReference>
<keyword evidence="7" id="KW-0175">Coiled coil</keyword>
<comment type="subcellular location">
    <subcellularLocation>
        <location evidence="1">Cell envelope</location>
    </subcellularLocation>
</comment>
<keyword evidence="3 6" id="KW-0813">Transport</keyword>
<evidence type="ECO:0000313" key="10">
    <source>
        <dbReference type="EMBL" id="PMR73901.1"/>
    </source>
</evidence>